<dbReference type="EMBL" id="LNQR01000004">
    <property type="protein sequence ID" value="KWT94644.1"/>
    <property type="molecule type" value="Genomic_DNA"/>
</dbReference>
<gene>
    <name evidence="1" type="ORF">ASN18_0183</name>
</gene>
<organism evidence="1 2">
    <name type="scientific">Candidatus Magnetominusculus xianensis</name>
    <dbReference type="NCBI Taxonomy" id="1748249"/>
    <lineage>
        <taxon>Bacteria</taxon>
        <taxon>Pseudomonadati</taxon>
        <taxon>Nitrospirota</taxon>
        <taxon>Nitrospiria</taxon>
        <taxon>Nitrospirales</taxon>
        <taxon>Nitrospiraceae</taxon>
        <taxon>Candidatus Magnetominusculus</taxon>
    </lineage>
</organism>
<reference evidence="1 2" key="1">
    <citation type="submission" date="2015-11" db="EMBL/GenBank/DDBJ databases">
        <authorList>
            <person name="Lin W."/>
        </authorList>
    </citation>
    <scope>NUCLEOTIDE SEQUENCE [LARGE SCALE GENOMIC DNA]</scope>
    <source>
        <strain evidence="1 2">HCH-1</strain>
    </source>
</reference>
<comment type="caution">
    <text evidence="1">The sequence shown here is derived from an EMBL/GenBank/DDBJ whole genome shotgun (WGS) entry which is preliminary data.</text>
</comment>
<dbReference type="InterPro" id="IPR025528">
    <property type="entry name" value="BrnA_antitoxin"/>
</dbReference>
<dbReference type="Pfam" id="PF04365">
    <property type="entry name" value="BrnT_toxin"/>
    <property type="match status" value="1"/>
</dbReference>
<dbReference type="Proteomes" id="UP000060487">
    <property type="component" value="Unassembled WGS sequence"/>
</dbReference>
<protein>
    <submittedName>
        <fullName evidence="1">Uncharacterized protein</fullName>
    </submittedName>
</protein>
<keyword evidence="2" id="KW-1185">Reference proteome</keyword>
<evidence type="ECO:0000313" key="1">
    <source>
        <dbReference type="EMBL" id="KWT94644.1"/>
    </source>
</evidence>
<evidence type="ECO:0000313" key="2">
    <source>
        <dbReference type="Proteomes" id="UP000060487"/>
    </source>
</evidence>
<sequence length="162" mass="19137">MLFDWSDEKNNENVKKHNVSFEDAREVFEDAFHKSLLDRRFDYFEERWITLGVTKTGELLVVAHLYSVTSEGNEKIRIISAQPMKGGLMRKTEDNFEIKDEYDFSKGIRGRFYKPKKIPTTIRLDNDIVMFFKKLATQQKVAYQSMVNEVLRSYVTSHTDHK</sequence>
<dbReference type="InterPro" id="IPR038573">
    <property type="entry name" value="BrnT_sf"/>
</dbReference>
<name>A0ABR5SJL5_9BACT</name>
<dbReference type="Gene3D" id="3.10.450.530">
    <property type="entry name" value="Ribonuclease toxin, BrnT, of type II toxin-antitoxin system"/>
    <property type="match status" value="1"/>
</dbReference>
<accession>A0ABR5SJL5</accession>
<dbReference type="Pfam" id="PF14384">
    <property type="entry name" value="BrnA_antitoxin"/>
    <property type="match status" value="1"/>
</dbReference>
<proteinExistence type="predicted"/>
<dbReference type="RefSeq" id="WP_085050715.1">
    <property type="nucleotide sequence ID" value="NZ_LNQR01000004.1"/>
</dbReference>
<dbReference type="InterPro" id="IPR007460">
    <property type="entry name" value="BrnT_toxin"/>
</dbReference>